<comment type="caution">
    <text evidence="1">The sequence shown here is derived from an EMBL/GenBank/DDBJ whole genome shotgun (WGS) entry which is preliminary data.</text>
</comment>
<evidence type="ECO:0000313" key="2">
    <source>
        <dbReference type="Proteomes" id="UP000188879"/>
    </source>
</evidence>
<organism evidence="1 2">
    <name type="scientific">Teichococcus deserti</name>
    <dbReference type="NCBI Taxonomy" id="1817963"/>
    <lineage>
        <taxon>Bacteria</taxon>
        <taxon>Pseudomonadati</taxon>
        <taxon>Pseudomonadota</taxon>
        <taxon>Alphaproteobacteria</taxon>
        <taxon>Acetobacterales</taxon>
        <taxon>Roseomonadaceae</taxon>
        <taxon>Roseomonas</taxon>
    </lineage>
</organism>
<keyword evidence="2" id="KW-1185">Reference proteome</keyword>
<evidence type="ECO:0000313" key="1">
    <source>
        <dbReference type="EMBL" id="ONG59141.1"/>
    </source>
</evidence>
<gene>
    <name evidence="1" type="ORF">BKE38_00235</name>
</gene>
<sequence length="109" mass="11389">MDAVAAIYRHHVLHGTATFETEPRTAEDMRQRRAAIAKRGLPYLVTEGKVGVLGGGRWRDGGSGIAPVPRSGKPIGCQGILSQPPAVSACVESFPGSGHSASGQTRLGR</sequence>
<dbReference type="Proteomes" id="UP000188879">
    <property type="component" value="Unassembled WGS sequence"/>
</dbReference>
<name>A0A1V2HAP5_9PROT</name>
<accession>A0A1V2HAP5</accession>
<proteinExistence type="predicted"/>
<dbReference type="Gene3D" id="3.40.630.30">
    <property type="match status" value="1"/>
</dbReference>
<dbReference type="EMBL" id="MLCO01000001">
    <property type="protein sequence ID" value="ONG59141.1"/>
    <property type="molecule type" value="Genomic_DNA"/>
</dbReference>
<dbReference type="AlphaFoldDB" id="A0A1V2HAP5"/>
<reference evidence="1 2" key="1">
    <citation type="submission" date="2016-10" db="EMBL/GenBank/DDBJ databases">
        <title>Draft Genome sequence of Roseomonas sp. strain M3.</title>
        <authorList>
            <person name="Subhash Y."/>
            <person name="Lee S."/>
        </authorList>
    </citation>
    <scope>NUCLEOTIDE SEQUENCE [LARGE SCALE GENOMIC DNA]</scope>
    <source>
        <strain evidence="1 2">M3</strain>
    </source>
</reference>
<protein>
    <submittedName>
        <fullName evidence="1">Uncharacterized protein</fullName>
    </submittedName>
</protein>